<feature type="binding site" evidence="6">
    <location>
        <position position="84"/>
    </location>
    <ligand>
        <name>S-adenosyl-L-methionine</name>
        <dbReference type="ChEBI" id="CHEBI:59789"/>
    </ligand>
</feature>
<evidence type="ECO:0000256" key="1">
    <source>
        <dbReference type="ARBA" id="ARBA00022428"/>
    </source>
</evidence>
<dbReference type="EMBL" id="CP066558">
    <property type="protein sequence ID" value="QQF83064.1"/>
    <property type="molecule type" value="Genomic_DNA"/>
</dbReference>
<dbReference type="InterPro" id="IPR023576">
    <property type="entry name" value="UbiE/COQ5_MeTrFase_CS"/>
</dbReference>
<dbReference type="OrthoDB" id="9808140at2"/>
<dbReference type="AlphaFoldDB" id="A0A9Q6Z1Q8"/>
<accession>A0A9Q6Z1Q8</accession>
<keyword evidence="2 6" id="KW-0489">Methyltransferase</keyword>
<dbReference type="EC" id="2.1.1.201" evidence="6"/>
<comment type="catalytic activity">
    <reaction evidence="6">
        <text>a 2-methoxy-6-(all-trans-polyprenyl)benzene-1,4-diol + S-adenosyl-L-methionine = a 5-methoxy-2-methyl-3-(all-trans-polyprenyl)benzene-1,4-diol + S-adenosyl-L-homocysteine + H(+)</text>
        <dbReference type="Rhea" id="RHEA:28286"/>
        <dbReference type="Rhea" id="RHEA-COMP:10858"/>
        <dbReference type="Rhea" id="RHEA-COMP:10859"/>
        <dbReference type="ChEBI" id="CHEBI:15378"/>
        <dbReference type="ChEBI" id="CHEBI:57856"/>
        <dbReference type="ChEBI" id="CHEBI:59789"/>
        <dbReference type="ChEBI" id="CHEBI:84166"/>
        <dbReference type="ChEBI" id="CHEBI:84167"/>
        <dbReference type="EC" id="2.1.1.201"/>
    </reaction>
</comment>
<keyword evidence="1 6" id="KW-0474">Menaquinone biosynthesis</keyword>
<dbReference type="Pfam" id="PF01209">
    <property type="entry name" value="Ubie_methyltran"/>
    <property type="match status" value="1"/>
</dbReference>
<dbReference type="PROSITE" id="PS51608">
    <property type="entry name" value="SAM_MT_UBIE"/>
    <property type="match status" value="1"/>
</dbReference>
<feature type="binding site" evidence="6">
    <location>
        <begin position="133"/>
        <end position="134"/>
    </location>
    <ligand>
        <name>S-adenosyl-L-methionine</name>
        <dbReference type="ChEBI" id="CHEBI:59789"/>
    </ligand>
</feature>
<dbReference type="GO" id="GO:0008425">
    <property type="term" value="F:2-methoxy-6-polyprenyl-1,4-benzoquinol methyltransferase activity"/>
    <property type="evidence" value="ECO:0007669"/>
    <property type="project" value="UniProtKB-UniRule"/>
</dbReference>
<evidence type="ECO:0000256" key="4">
    <source>
        <dbReference type="ARBA" id="ARBA00022688"/>
    </source>
</evidence>
<dbReference type="NCBIfam" id="NF001240">
    <property type="entry name" value="PRK00216.1-1"/>
    <property type="match status" value="1"/>
</dbReference>
<dbReference type="PANTHER" id="PTHR43591">
    <property type="entry name" value="METHYLTRANSFERASE"/>
    <property type="match status" value="1"/>
</dbReference>
<reference evidence="7 8" key="1">
    <citation type="submission" date="2020-12" db="EMBL/GenBank/DDBJ databases">
        <title>ASc-MMNZ-VFA-070.</title>
        <authorList>
            <person name="Schryvers A."/>
            <person name="Mostafa Nazari M."/>
            <person name="Farshchi Andisi V."/>
            <person name="Timsit E."/>
            <person name="Walter Morck D."/>
        </authorList>
    </citation>
    <scope>NUCLEOTIDE SEQUENCE [LARGE SCALE GENOMIC DNA]</scope>
    <source>
        <strain evidence="7 8">ASc-MMNZ-VFA-070</strain>
    </source>
</reference>
<sequence>MSEPENLAQNQPHFSKDTTHFGFQTVAKSEKQKLVANVFHSVAAKYDLMNDLLSFGIHRVWKRFTIDCSGVRKGHKVLDLAGGTGDFSAKFSRIVGETGKVILADINSSMLDVGREKLRNLGIVSNVDYVQANAEELPFADNTFDCVIISFGLRNVTDKDKALRSMFRVLKPGGRLLVLEFSKPILDPLSKIYHFYSFNVLPKIGEIVVNDSDSYRYLAESIRMHPKQDILKEMMINVGFEQVGYYNLTAGIVALHRGYKF</sequence>
<keyword evidence="5 6" id="KW-0949">S-adenosyl-L-methionine</keyword>
<evidence type="ECO:0000313" key="8">
    <source>
        <dbReference type="Proteomes" id="UP000595373"/>
    </source>
</evidence>
<evidence type="ECO:0000256" key="3">
    <source>
        <dbReference type="ARBA" id="ARBA00022679"/>
    </source>
</evidence>
<dbReference type="GO" id="GO:0009234">
    <property type="term" value="P:menaquinone biosynthetic process"/>
    <property type="evidence" value="ECO:0007669"/>
    <property type="project" value="UniProtKB-UniRule"/>
</dbReference>
<keyword evidence="3 6" id="KW-0808">Transferase</keyword>
<dbReference type="SUPFAM" id="SSF53335">
    <property type="entry name" value="S-adenosyl-L-methionine-dependent methyltransferases"/>
    <property type="match status" value="1"/>
</dbReference>
<dbReference type="NCBIfam" id="TIGR01934">
    <property type="entry name" value="MenG_MenH_UbiE"/>
    <property type="match status" value="1"/>
</dbReference>
<dbReference type="Gene3D" id="3.40.50.150">
    <property type="entry name" value="Vaccinia Virus protein VP39"/>
    <property type="match status" value="1"/>
</dbReference>
<gene>
    <name evidence="6 7" type="primary">ubiE</name>
    <name evidence="7" type="ORF">JFL49_03955</name>
</gene>
<name>A0A9Q6Z1Q8_HISSO</name>
<evidence type="ECO:0000256" key="6">
    <source>
        <dbReference type="HAMAP-Rule" id="MF_01813"/>
    </source>
</evidence>
<feature type="binding site" evidence="6">
    <location>
        <position position="105"/>
    </location>
    <ligand>
        <name>S-adenosyl-L-methionine</name>
        <dbReference type="ChEBI" id="CHEBI:59789"/>
    </ligand>
</feature>
<dbReference type="EC" id="2.1.1.163" evidence="6"/>
<dbReference type="Proteomes" id="UP000595373">
    <property type="component" value="Chromosome"/>
</dbReference>
<evidence type="ECO:0000313" key="7">
    <source>
        <dbReference type="EMBL" id="QQF83064.1"/>
    </source>
</evidence>
<dbReference type="FunFam" id="3.40.50.150:FF:000014">
    <property type="entry name" value="Ubiquinone/menaquinone biosynthesis C-methyltransferase UbiE"/>
    <property type="match status" value="1"/>
</dbReference>
<dbReference type="PANTHER" id="PTHR43591:SF24">
    <property type="entry name" value="2-METHOXY-6-POLYPRENYL-1,4-BENZOQUINOL METHYLASE, MITOCHONDRIAL"/>
    <property type="match status" value="1"/>
</dbReference>
<dbReference type="GO" id="GO:0032259">
    <property type="term" value="P:methylation"/>
    <property type="evidence" value="ECO:0007669"/>
    <property type="project" value="UniProtKB-KW"/>
</dbReference>
<feature type="binding site" evidence="6">
    <location>
        <position position="150"/>
    </location>
    <ligand>
        <name>S-adenosyl-L-methionine</name>
        <dbReference type="ChEBI" id="CHEBI:59789"/>
    </ligand>
</feature>
<keyword evidence="4 6" id="KW-0831">Ubiquinone biosynthesis</keyword>
<dbReference type="RefSeq" id="WP_075294482.1">
    <property type="nucleotide sequence ID" value="NZ_CP018802.1"/>
</dbReference>
<proteinExistence type="inferred from homology"/>
<protein>
    <recommendedName>
        <fullName evidence="6">Ubiquinone/menaquinone biosynthesis C-methyltransferase UbiE</fullName>
        <ecNumber evidence="6">2.1.1.163</ecNumber>
        <ecNumber evidence="6">2.1.1.201</ecNumber>
    </recommendedName>
    <alternativeName>
        <fullName evidence="6">2-methoxy-6-polyprenyl-1,4-benzoquinol methylase</fullName>
    </alternativeName>
    <alternativeName>
        <fullName evidence="6">Demethylmenaquinone methyltransferase</fullName>
    </alternativeName>
</protein>
<evidence type="ECO:0000256" key="5">
    <source>
        <dbReference type="ARBA" id="ARBA00022691"/>
    </source>
</evidence>
<comment type="catalytic activity">
    <reaction evidence="6">
        <text>a 2-demethylmenaquinol + S-adenosyl-L-methionine = a menaquinol + S-adenosyl-L-homocysteine + H(+)</text>
        <dbReference type="Rhea" id="RHEA:42640"/>
        <dbReference type="Rhea" id="RHEA-COMP:9539"/>
        <dbReference type="Rhea" id="RHEA-COMP:9563"/>
        <dbReference type="ChEBI" id="CHEBI:15378"/>
        <dbReference type="ChEBI" id="CHEBI:18151"/>
        <dbReference type="ChEBI" id="CHEBI:55437"/>
        <dbReference type="ChEBI" id="CHEBI:57856"/>
        <dbReference type="ChEBI" id="CHEBI:59789"/>
        <dbReference type="EC" id="2.1.1.163"/>
    </reaction>
</comment>
<comment type="pathway">
    <text evidence="6">Cofactor biosynthesis; ubiquinone biosynthesis.</text>
</comment>
<dbReference type="HAMAP" id="MF_01813">
    <property type="entry name" value="MenG_UbiE_methyltr"/>
    <property type="match status" value="1"/>
</dbReference>
<dbReference type="PROSITE" id="PS01184">
    <property type="entry name" value="UBIE_2"/>
    <property type="match status" value="1"/>
</dbReference>
<dbReference type="NCBIfam" id="NF001242">
    <property type="entry name" value="PRK00216.1-3"/>
    <property type="match status" value="1"/>
</dbReference>
<evidence type="ECO:0000256" key="2">
    <source>
        <dbReference type="ARBA" id="ARBA00022603"/>
    </source>
</evidence>
<dbReference type="GO" id="GO:0009060">
    <property type="term" value="P:aerobic respiration"/>
    <property type="evidence" value="ECO:0007669"/>
    <property type="project" value="UniProtKB-UniRule"/>
</dbReference>
<dbReference type="InterPro" id="IPR029063">
    <property type="entry name" value="SAM-dependent_MTases_sf"/>
</dbReference>
<dbReference type="GO" id="GO:0043770">
    <property type="term" value="F:demethylmenaquinone methyltransferase activity"/>
    <property type="evidence" value="ECO:0007669"/>
    <property type="project" value="UniProtKB-UniRule"/>
</dbReference>
<dbReference type="PROSITE" id="PS01183">
    <property type="entry name" value="UBIE_1"/>
    <property type="match status" value="1"/>
</dbReference>
<dbReference type="CDD" id="cd02440">
    <property type="entry name" value="AdoMet_MTases"/>
    <property type="match status" value="1"/>
</dbReference>
<comment type="function">
    <text evidence="6">Methyltransferase required for the conversion of demethylmenaquinol (DMKH2) to menaquinol (MKH2) and the conversion of 2-polyprenyl-6-methoxy-1,4-benzoquinol (DDMQH2) to 2-polyprenyl-3-methyl-6-methoxy-1,4-benzoquinol (DMQH2).</text>
</comment>
<dbReference type="InterPro" id="IPR004033">
    <property type="entry name" value="UbiE/COQ5_MeTrFase"/>
</dbReference>
<comment type="similarity">
    <text evidence="6">Belongs to the class I-like SAM-binding methyltransferase superfamily. MenG/UbiE family.</text>
</comment>
<organism evidence="7 8">
    <name type="scientific">Histophilus somni</name>
    <name type="common">Haemophilus somnus</name>
    <dbReference type="NCBI Taxonomy" id="731"/>
    <lineage>
        <taxon>Bacteria</taxon>
        <taxon>Pseudomonadati</taxon>
        <taxon>Pseudomonadota</taxon>
        <taxon>Gammaproteobacteria</taxon>
        <taxon>Pasteurellales</taxon>
        <taxon>Pasteurellaceae</taxon>
        <taxon>Histophilus</taxon>
    </lineage>
</organism>
<keyword evidence="8" id="KW-1185">Reference proteome</keyword>
<comment type="pathway">
    <text evidence="6">Quinol/quinone metabolism; menaquinone biosynthesis; menaquinol from 1,4-dihydroxy-2-naphthoate: step 2/2.</text>
</comment>
<dbReference type="NCBIfam" id="NF001244">
    <property type="entry name" value="PRK00216.1-5"/>
    <property type="match status" value="1"/>
</dbReference>